<comment type="caution">
    <text evidence="4">The sequence shown here is derived from an EMBL/GenBank/DDBJ whole genome shotgun (WGS) entry which is preliminary data.</text>
</comment>
<evidence type="ECO:0000313" key="5">
    <source>
        <dbReference type="Proteomes" id="UP001605036"/>
    </source>
</evidence>
<accession>A0ABD1YCD5</accession>
<comment type="similarity">
    <text evidence="2">Belongs to the SKP1 family.</text>
</comment>
<proteinExistence type="inferred from homology"/>
<protein>
    <recommendedName>
        <fullName evidence="3">SKP1 component POZ domain-containing protein</fullName>
    </recommendedName>
</protein>
<dbReference type="InterPro" id="IPR001232">
    <property type="entry name" value="SKP1-like"/>
</dbReference>
<dbReference type="SUPFAM" id="SSF54695">
    <property type="entry name" value="POZ domain"/>
    <property type="match status" value="1"/>
</dbReference>
<organism evidence="4 5">
    <name type="scientific">Riccia fluitans</name>
    <dbReference type="NCBI Taxonomy" id="41844"/>
    <lineage>
        <taxon>Eukaryota</taxon>
        <taxon>Viridiplantae</taxon>
        <taxon>Streptophyta</taxon>
        <taxon>Embryophyta</taxon>
        <taxon>Marchantiophyta</taxon>
        <taxon>Marchantiopsida</taxon>
        <taxon>Marchantiidae</taxon>
        <taxon>Marchantiales</taxon>
        <taxon>Ricciaceae</taxon>
        <taxon>Riccia</taxon>
    </lineage>
</organism>
<dbReference type="SMART" id="SM00512">
    <property type="entry name" value="Skp1"/>
    <property type="match status" value="1"/>
</dbReference>
<dbReference type="InterPro" id="IPR016073">
    <property type="entry name" value="Skp1_comp_POZ"/>
</dbReference>
<reference evidence="4 5" key="1">
    <citation type="submission" date="2024-09" db="EMBL/GenBank/DDBJ databases">
        <title>Chromosome-scale assembly of Riccia fluitans.</title>
        <authorList>
            <person name="Paukszto L."/>
            <person name="Sawicki J."/>
            <person name="Karawczyk K."/>
            <person name="Piernik-Szablinska J."/>
            <person name="Szczecinska M."/>
            <person name="Mazdziarz M."/>
        </authorList>
    </citation>
    <scope>NUCLEOTIDE SEQUENCE [LARGE SCALE GENOMIC DNA]</scope>
    <source>
        <strain evidence="4">Rf_01</strain>
        <tissue evidence="4">Aerial parts of the thallus</tissue>
    </source>
</reference>
<evidence type="ECO:0000313" key="4">
    <source>
        <dbReference type="EMBL" id="KAL2623347.1"/>
    </source>
</evidence>
<evidence type="ECO:0000259" key="3">
    <source>
        <dbReference type="Pfam" id="PF03931"/>
    </source>
</evidence>
<dbReference type="AlphaFoldDB" id="A0ABD1YCD5"/>
<dbReference type="EMBL" id="JBHFFA010000006">
    <property type="protein sequence ID" value="KAL2623347.1"/>
    <property type="molecule type" value="Genomic_DNA"/>
</dbReference>
<dbReference type="Gene3D" id="3.30.710.10">
    <property type="entry name" value="Potassium Channel Kv1.1, Chain A"/>
    <property type="match status" value="1"/>
</dbReference>
<sequence>MAGLQFRNHCTVQPKQPEKVILKSRDNDLLEVDEDVAFESETIQAMCRHLGPKTDPPVRVFMVPLTTKLLKSVIDFCSYQVELREYANGNPSESRKGKWKAWEEQKKYDKLDFVSICDLLLVCFFNVPPYVYLLRCCCSTCD</sequence>
<feature type="domain" description="SKP1 component POZ" evidence="3">
    <location>
        <begin position="19"/>
        <end position="81"/>
    </location>
</feature>
<gene>
    <name evidence="4" type="ORF">R1flu_003552</name>
</gene>
<dbReference type="Proteomes" id="UP001605036">
    <property type="component" value="Unassembled WGS sequence"/>
</dbReference>
<dbReference type="GO" id="GO:0009867">
    <property type="term" value="P:jasmonic acid mediated signaling pathway"/>
    <property type="evidence" value="ECO:0007669"/>
    <property type="project" value="UniProtKB-ARBA"/>
</dbReference>
<dbReference type="Pfam" id="PF03931">
    <property type="entry name" value="Skp1_POZ"/>
    <property type="match status" value="1"/>
</dbReference>
<keyword evidence="5" id="KW-1185">Reference proteome</keyword>
<comment type="pathway">
    <text evidence="1">Protein modification; protein ubiquitination.</text>
</comment>
<evidence type="ECO:0000256" key="1">
    <source>
        <dbReference type="ARBA" id="ARBA00004906"/>
    </source>
</evidence>
<dbReference type="InterPro" id="IPR011333">
    <property type="entry name" value="SKP1/BTB/POZ_sf"/>
</dbReference>
<name>A0ABD1YCD5_9MARC</name>
<evidence type="ECO:0000256" key="2">
    <source>
        <dbReference type="ARBA" id="ARBA00009993"/>
    </source>
</evidence>